<dbReference type="Proteomes" id="UP000232875">
    <property type="component" value="Unassembled WGS sequence"/>
</dbReference>
<accession>A0A2N1J9S3</accession>
<protein>
    <submittedName>
        <fullName evidence="3">Uncharacterized protein</fullName>
    </submittedName>
</protein>
<evidence type="ECO:0000256" key="1">
    <source>
        <dbReference type="SAM" id="MobiDB-lite"/>
    </source>
</evidence>
<dbReference type="AlphaFoldDB" id="A0A2N1J9S3"/>
<reference evidence="3 4" key="1">
    <citation type="submission" date="2017-10" db="EMBL/GenBank/DDBJ databases">
        <title>A novel species of cold-tolerant Malassezia isolated from bats.</title>
        <authorList>
            <person name="Lorch J.M."/>
            <person name="Palmer J.M."/>
            <person name="Vanderwolf K.J."/>
            <person name="Schmidt K.Z."/>
            <person name="Verant M.L."/>
            <person name="Weller T.J."/>
            <person name="Blehert D.S."/>
        </authorList>
    </citation>
    <scope>NUCLEOTIDE SEQUENCE [LARGE SCALE GENOMIC DNA]</scope>
    <source>
        <strain evidence="3 4">NWHC:44797-103</strain>
    </source>
</reference>
<gene>
    <name evidence="3" type="ORF">MVES_002795</name>
</gene>
<name>A0A2N1J9S3_9BASI</name>
<feature type="region of interest" description="Disordered" evidence="1">
    <location>
        <begin position="158"/>
        <end position="177"/>
    </location>
</feature>
<proteinExistence type="predicted"/>
<organism evidence="3 4">
    <name type="scientific">Malassezia vespertilionis</name>
    <dbReference type="NCBI Taxonomy" id="2020962"/>
    <lineage>
        <taxon>Eukaryota</taxon>
        <taxon>Fungi</taxon>
        <taxon>Dikarya</taxon>
        <taxon>Basidiomycota</taxon>
        <taxon>Ustilaginomycotina</taxon>
        <taxon>Malasseziomycetes</taxon>
        <taxon>Malasseziales</taxon>
        <taxon>Malasseziaceae</taxon>
        <taxon>Malassezia</taxon>
    </lineage>
</organism>
<feature type="compositionally biased region" description="Basic residues" evidence="1">
    <location>
        <begin position="167"/>
        <end position="177"/>
    </location>
</feature>
<feature type="transmembrane region" description="Helical" evidence="2">
    <location>
        <begin position="43"/>
        <end position="62"/>
    </location>
</feature>
<evidence type="ECO:0000313" key="3">
    <source>
        <dbReference type="EMBL" id="PKI83298.1"/>
    </source>
</evidence>
<keyword evidence="2" id="KW-1133">Transmembrane helix</keyword>
<keyword evidence="2" id="KW-0812">Transmembrane</keyword>
<sequence length="177" mass="19564">MNSDAGPNIGAQALAGVLTVLAVLLAMRTAYRTIRSTVSLTLWLLKWGVVLYVVLLGVLWWAEPDGSSMHSSLSTVHSILRFSSTALVSVTVRAVQNPGLFVAFAQQIATALNPPKKKRGPLRPRSQRTRTQRTNDEASLHELASSLGLEDMLDSVLTFQDPETKPKREKKRNPFWK</sequence>
<dbReference type="EMBL" id="KZ454992">
    <property type="protein sequence ID" value="PKI83298.1"/>
    <property type="molecule type" value="Genomic_DNA"/>
</dbReference>
<feature type="transmembrane region" description="Helical" evidence="2">
    <location>
        <begin position="12"/>
        <end position="31"/>
    </location>
</feature>
<evidence type="ECO:0000256" key="2">
    <source>
        <dbReference type="SAM" id="Phobius"/>
    </source>
</evidence>
<keyword evidence="2" id="KW-0472">Membrane</keyword>
<evidence type="ECO:0000313" key="4">
    <source>
        <dbReference type="Proteomes" id="UP000232875"/>
    </source>
</evidence>
<keyword evidence="4" id="KW-1185">Reference proteome</keyword>
<feature type="region of interest" description="Disordered" evidence="1">
    <location>
        <begin position="114"/>
        <end position="138"/>
    </location>
</feature>
<feature type="compositionally biased region" description="Basic residues" evidence="1">
    <location>
        <begin position="115"/>
        <end position="131"/>
    </location>
</feature>